<dbReference type="EMBL" id="CAVLGL010000079">
    <property type="protein sequence ID" value="CAK1585718.1"/>
    <property type="molecule type" value="Genomic_DNA"/>
</dbReference>
<evidence type="ECO:0000256" key="2">
    <source>
        <dbReference type="SAM" id="SignalP"/>
    </source>
</evidence>
<name>A0AAV1KRS4_9NEOP</name>
<feature type="domain" description="DUF4794" evidence="3">
    <location>
        <begin position="44"/>
        <end position="98"/>
    </location>
</feature>
<evidence type="ECO:0000313" key="4">
    <source>
        <dbReference type="EMBL" id="CAK1585718.1"/>
    </source>
</evidence>
<feature type="chain" id="PRO_5043998946" description="DUF4794 domain-containing protein" evidence="2">
    <location>
        <begin position="17"/>
        <end position="202"/>
    </location>
</feature>
<evidence type="ECO:0000259" key="3">
    <source>
        <dbReference type="Pfam" id="PF16042"/>
    </source>
</evidence>
<dbReference type="AlphaFoldDB" id="A0AAV1KRS4"/>
<feature type="region of interest" description="Disordered" evidence="1">
    <location>
        <begin position="25"/>
        <end position="48"/>
    </location>
</feature>
<feature type="signal peptide" evidence="2">
    <location>
        <begin position="1"/>
        <end position="16"/>
    </location>
</feature>
<keyword evidence="2" id="KW-0732">Signal</keyword>
<gene>
    <name evidence="4" type="ORF">PARMNEM_LOCUS6761</name>
</gene>
<accession>A0AAV1KRS4</accession>
<sequence length="202" mass="22404">MKTFACVLLFAAVAVAEPPRYRQARLNSAGQEDRQQDTQQNGYAPYPAAGFRPAVAFNLPTREELSPPSTSYGVPDTSYGAPLNTYAAPQSEYGPPDAEGKSKDGEEKDVENLESGKKDEIADKKQKLEEAPKNDAEVVSAQGAYYVLLPGSQLQRVQYQTENDIRNMAYTARLQYKNEDRAPIYVYTAVPQYQSAAYVQLF</sequence>
<organism evidence="4 5">
    <name type="scientific">Parnassius mnemosyne</name>
    <name type="common">clouded apollo</name>
    <dbReference type="NCBI Taxonomy" id="213953"/>
    <lineage>
        <taxon>Eukaryota</taxon>
        <taxon>Metazoa</taxon>
        <taxon>Ecdysozoa</taxon>
        <taxon>Arthropoda</taxon>
        <taxon>Hexapoda</taxon>
        <taxon>Insecta</taxon>
        <taxon>Pterygota</taxon>
        <taxon>Neoptera</taxon>
        <taxon>Endopterygota</taxon>
        <taxon>Lepidoptera</taxon>
        <taxon>Glossata</taxon>
        <taxon>Ditrysia</taxon>
        <taxon>Papilionoidea</taxon>
        <taxon>Papilionidae</taxon>
        <taxon>Parnassiinae</taxon>
        <taxon>Parnassini</taxon>
        <taxon>Parnassius</taxon>
        <taxon>Driopa</taxon>
    </lineage>
</organism>
<evidence type="ECO:0000313" key="5">
    <source>
        <dbReference type="Proteomes" id="UP001314205"/>
    </source>
</evidence>
<keyword evidence="5" id="KW-1185">Reference proteome</keyword>
<dbReference type="Proteomes" id="UP001314205">
    <property type="component" value="Unassembled WGS sequence"/>
</dbReference>
<feature type="region of interest" description="Disordered" evidence="1">
    <location>
        <begin position="62"/>
        <end position="135"/>
    </location>
</feature>
<dbReference type="InterPro" id="IPR032011">
    <property type="entry name" value="DUF4794"/>
</dbReference>
<reference evidence="4 5" key="1">
    <citation type="submission" date="2023-11" db="EMBL/GenBank/DDBJ databases">
        <authorList>
            <person name="Hedman E."/>
            <person name="Englund M."/>
            <person name="Stromberg M."/>
            <person name="Nyberg Akerstrom W."/>
            <person name="Nylinder S."/>
            <person name="Jareborg N."/>
            <person name="Kallberg Y."/>
            <person name="Kronander E."/>
        </authorList>
    </citation>
    <scope>NUCLEOTIDE SEQUENCE [LARGE SCALE GENOMIC DNA]</scope>
</reference>
<protein>
    <recommendedName>
        <fullName evidence="3">DUF4794 domain-containing protein</fullName>
    </recommendedName>
</protein>
<evidence type="ECO:0000256" key="1">
    <source>
        <dbReference type="SAM" id="MobiDB-lite"/>
    </source>
</evidence>
<comment type="caution">
    <text evidence="4">The sequence shown here is derived from an EMBL/GenBank/DDBJ whole genome shotgun (WGS) entry which is preliminary data.</text>
</comment>
<proteinExistence type="predicted"/>
<feature type="compositionally biased region" description="Basic and acidic residues" evidence="1">
    <location>
        <begin position="98"/>
        <end position="135"/>
    </location>
</feature>
<dbReference type="Pfam" id="PF16042">
    <property type="entry name" value="DUF4794"/>
    <property type="match status" value="1"/>
</dbReference>